<evidence type="ECO:0000313" key="1">
    <source>
        <dbReference type="EMBL" id="KAJ8946178.1"/>
    </source>
</evidence>
<protein>
    <submittedName>
        <fullName evidence="1">Uncharacterized protein</fullName>
    </submittedName>
</protein>
<organism evidence="1 2">
    <name type="scientific">Aromia moschata</name>
    <dbReference type="NCBI Taxonomy" id="1265417"/>
    <lineage>
        <taxon>Eukaryota</taxon>
        <taxon>Metazoa</taxon>
        <taxon>Ecdysozoa</taxon>
        <taxon>Arthropoda</taxon>
        <taxon>Hexapoda</taxon>
        <taxon>Insecta</taxon>
        <taxon>Pterygota</taxon>
        <taxon>Neoptera</taxon>
        <taxon>Endopterygota</taxon>
        <taxon>Coleoptera</taxon>
        <taxon>Polyphaga</taxon>
        <taxon>Cucujiformia</taxon>
        <taxon>Chrysomeloidea</taxon>
        <taxon>Cerambycidae</taxon>
        <taxon>Cerambycinae</taxon>
        <taxon>Callichromatini</taxon>
        <taxon>Aromia</taxon>
    </lineage>
</organism>
<keyword evidence="2" id="KW-1185">Reference proteome</keyword>
<dbReference type="Proteomes" id="UP001162162">
    <property type="component" value="Unassembled WGS sequence"/>
</dbReference>
<proteinExistence type="predicted"/>
<sequence>MLKLQIKVPSMDLKSLIRDKRRLQNSGNRKPRSAEHLKLTGLWGRRLHEMEYPKIQVYKKLLQIIKCNIWDDTQNIKKNISIERSVNCLFKNYCLLIRSTNETRARVKHVRIGSCKLELRDACFVGEGGDEQ</sequence>
<dbReference type="AlphaFoldDB" id="A0AAV8Y5E1"/>
<dbReference type="EMBL" id="JAPWTK010000194">
    <property type="protein sequence ID" value="KAJ8946178.1"/>
    <property type="molecule type" value="Genomic_DNA"/>
</dbReference>
<gene>
    <name evidence="1" type="ORF">NQ318_001690</name>
</gene>
<accession>A0AAV8Y5E1</accession>
<reference evidence="1" key="1">
    <citation type="journal article" date="2023" name="Insect Mol. Biol.">
        <title>Genome sequencing provides insights into the evolution of gene families encoding plant cell wall-degrading enzymes in longhorned beetles.</title>
        <authorList>
            <person name="Shin N.R."/>
            <person name="Okamura Y."/>
            <person name="Kirsch R."/>
            <person name="Pauchet Y."/>
        </authorList>
    </citation>
    <scope>NUCLEOTIDE SEQUENCE</scope>
    <source>
        <strain evidence="1">AMC_N1</strain>
    </source>
</reference>
<name>A0AAV8Y5E1_9CUCU</name>
<evidence type="ECO:0000313" key="2">
    <source>
        <dbReference type="Proteomes" id="UP001162162"/>
    </source>
</evidence>
<comment type="caution">
    <text evidence="1">The sequence shown here is derived from an EMBL/GenBank/DDBJ whole genome shotgun (WGS) entry which is preliminary data.</text>
</comment>